<dbReference type="InterPro" id="IPR040442">
    <property type="entry name" value="Pyrv_kinase-like_dom_sf"/>
</dbReference>
<dbReference type="RefSeq" id="WP_278299833.1">
    <property type="nucleotide sequence ID" value="NZ_CP113498.1"/>
</dbReference>
<dbReference type="InterPro" id="IPR008279">
    <property type="entry name" value="PEP-util_enz_mobile_dom"/>
</dbReference>
<evidence type="ECO:0000313" key="21">
    <source>
        <dbReference type="EMBL" id="WFQ93699.1"/>
    </source>
</evidence>
<evidence type="ECO:0000256" key="9">
    <source>
        <dbReference type="ARBA" id="ARBA00022490"/>
    </source>
</evidence>
<evidence type="ECO:0000256" key="11">
    <source>
        <dbReference type="ARBA" id="ARBA00022679"/>
    </source>
</evidence>
<proteinExistence type="inferred from homology"/>
<dbReference type="InterPro" id="IPR018274">
    <property type="entry name" value="PEP_util_AS"/>
</dbReference>
<evidence type="ECO:0000256" key="10">
    <source>
        <dbReference type="ARBA" id="ARBA00022597"/>
    </source>
</evidence>
<keyword evidence="9 17" id="KW-0963">Cytoplasm</keyword>
<dbReference type="SUPFAM" id="SSF51621">
    <property type="entry name" value="Phosphoenolpyruvate/pyruvate domain"/>
    <property type="match status" value="1"/>
</dbReference>
<dbReference type="PANTHER" id="PTHR46244">
    <property type="entry name" value="PHOSPHOENOLPYRUVATE-PROTEIN PHOSPHOTRANSFERASE"/>
    <property type="match status" value="1"/>
</dbReference>
<keyword evidence="14 17" id="KW-0418">Kinase</keyword>
<comment type="function">
    <text evidence="3 17">General (non sugar-specific) component of the phosphoenolpyruvate-dependent sugar phosphotransferase system (sugar PTS). This major carbohydrate active-transport system catalyzes the phosphorylation of incoming sugar substrates concomitantly with their translocation across the cell membrane. Enzyme I transfers the phosphoryl group from phosphoenolpyruvate (PEP) to the phosphoryl carrier protein (HPr).</text>
</comment>
<evidence type="ECO:0000256" key="17">
    <source>
        <dbReference type="PIRNR" id="PIRNR000732"/>
    </source>
</evidence>
<feature type="domain" description="PEP-utilising enzyme C-terminal" evidence="19">
    <location>
        <begin position="251"/>
        <end position="541"/>
    </location>
</feature>
<evidence type="ECO:0000259" key="20">
    <source>
        <dbReference type="Pfam" id="PF05524"/>
    </source>
</evidence>
<keyword evidence="13 17" id="KW-0479">Metal-binding</keyword>
<sequence length="573" mass="64810">MSKQIKGIGASDGISLAKALIIKETKLDIQKQLISDVDQEIVKLEKAIDQTICDLKKIQKITLEKLGEEKAAIFDAHQDIANDPAIKEEVIELIKTEKLNAEYALFVVSNNYFEMFSQLEDPYFKERSADIKDVSLRTIHHILGLEIHDLSTIDTEVIIISDDLTPSQTAQLDKRFVKGFLTNVGGRTSHAAIMARSLEIPAVLGLKNITELVKNDELIALDGSCGIVEWDLNQDDITNYQAKVKEYLELKKQLKKFKDQPSLTKDKVKKLIEANIGSTNDIQSVLDSGAEGIGLFRTEFLYMDNDHFPTEEEQFEAYKKVVSQIKHLVVFRTLDIGGDKKLSYFKFDEEMNPFLGYRAIRFTLDRKDIFKDQIRALLRASAFGKLGIMFPMIATIDEFKQAKAFVEECKLELDKENIKYDKQVQIGMMVEIPSAAILADQFAQYADFFSIGTNDLIQYSFASDRMNQNVSYLYQPLNPSLLRLVQLTINGAHKHNKWVGMCGEMAGDRKALPILLGLDLDAFSMSATSVLKARSLMSKIEFDKAKNLATKALECQTHEQVSELVEEFLQNLD</sequence>
<reference evidence="21" key="1">
    <citation type="submission" date="2022-11" db="EMBL/GenBank/DDBJ databases">
        <title>Comparative genomic analysis of Mycoplasma feriruminatoris and the Mycoplasma mycoides cluster.</title>
        <authorList>
            <person name="Baby V."/>
            <person name="Ambroset C."/>
            <person name="Gaurivaud P."/>
            <person name="Boury C."/>
            <person name="Guichoux E."/>
            <person name="Lartigue C."/>
            <person name="Tardy F."/>
            <person name="Sirand-Pugnet P."/>
        </authorList>
    </citation>
    <scope>NUCLEOTIDE SEQUENCE [LARGE SCALE GENOMIC DNA]</scope>
    <source>
        <strain evidence="21">L15181</strain>
    </source>
</reference>
<dbReference type="EC" id="2.7.3.9" evidence="6 17"/>
<dbReference type="InterPro" id="IPR050499">
    <property type="entry name" value="PEP-utilizing_PTS_enzyme"/>
</dbReference>
<dbReference type="SUPFAM" id="SSF47831">
    <property type="entry name" value="Enzyme I of the PEP:sugar phosphotransferase system HPr-binding (sub)domain"/>
    <property type="match status" value="1"/>
</dbReference>
<dbReference type="InterPro" id="IPR006318">
    <property type="entry name" value="PTS_EI-like"/>
</dbReference>
<dbReference type="Proteomes" id="UP001214039">
    <property type="component" value="Chromosome"/>
</dbReference>
<protein>
    <recommendedName>
        <fullName evidence="7 17">Phosphoenolpyruvate-protein phosphotransferase</fullName>
        <ecNumber evidence="6 17">2.7.3.9</ecNumber>
    </recommendedName>
    <alternativeName>
        <fullName evidence="16 17">Phosphotransferase system, enzyme I</fullName>
    </alternativeName>
</protein>
<comment type="similarity">
    <text evidence="5 17">Belongs to the PEP-utilizing enzyme family.</text>
</comment>
<keyword evidence="11 17" id="KW-0808">Transferase</keyword>
<dbReference type="PIRSF" id="PIRSF000732">
    <property type="entry name" value="PTS_enzyme_I"/>
    <property type="match status" value="1"/>
</dbReference>
<dbReference type="EMBL" id="CP113498">
    <property type="protein sequence ID" value="WFQ93699.1"/>
    <property type="molecule type" value="Genomic_DNA"/>
</dbReference>
<evidence type="ECO:0000256" key="6">
    <source>
        <dbReference type="ARBA" id="ARBA00012232"/>
    </source>
</evidence>
<dbReference type="SUPFAM" id="SSF52009">
    <property type="entry name" value="Phosphohistidine domain"/>
    <property type="match status" value="1"/>
</dbReference>
<dbReference type="InterPro" id="IPR000121">
    <property type="entry name" value="PEP_util_C"/>
</dbReference>
<organism evidence="21 22">
    <name type="scientific">Mycoplasma feriruminatoris</name>
    <dbReference type="NCBI Taxonomy" id="1179777"/>
    <lineage>
        <taxon>Bacteria</taxon>
        <taxon>Bacillati</taxon>
        <taxon>Mycoplasmatota</taxon>
        <taxon>Mollicutes</taxon>
        <taxon>Mycoplasmataceae</taxon>
        <taxon>Mycoplasma</taxon>
    </lineage>
</organism>
<keyword evidence="15 17" id="KW-0460">Magnesium</keyword>
<evidence type="ECO:0000256" key="5">
    <source>
        <dbReference type="ARBA" id="ARBA00007837"/>
    </source>
</evidence>
<keyword evidence="12 17" id="KW-0598">Phosphotransferase system</keyword>
<evidence type="ECO:0000256" key="3">
    <source>
        <dbReference type="ARBA" id="ARBA00002728"/>
    </source>
</evidence>
<dbReference type="Pfam" id="PF05524">
    <property type="entry name" value="PEP-utilisers_N"/>
    <property type="match status" value="1"/>
</dbReference>
<dbReference type="PROSITE" id="PS00742">
    <property type="entry name" value="PEP_ENZYMES_2"/>
    <property type="match status" value="1"/>
</dbReference>
<dbReference type="Pfam" id="PF02896">
    <property type="entry name" value="PEP-utilizers_C"/>
    <property type="match status" value="1"/>
</dbReference>
<evidence type="ECO:0000256" key="7">
    <source>
        <dbReference type="ARBA" id="ARBA00016544"/>
    </source>
</evidence>
<dbReference type="PROSITE" id="PS00370">
    <property type="entry name" value="PEP_ENZYMES_PHOS_SITE"/>
    <property type="match status" value="1"/>
</dbReference>
<dbReference type="GO" id="GO:0008965">
    <property type="term" value="F:phosphoenolpyruvate-protein phosphotransferase activity"/>
    <property type="evidence" value="ECO:0007669"/>
    <property type="project" value="UniProtKB-EC"/>
</dbReference>
<keyword evidence="22" id="KW-1185">Reference proteome</keyword>
<dbReference type="InterPro" id="IPR036618">
    <property type="entry name" value="PtsI_HPr-bd_sf"/>
</dbReference>
<evidence type="ECO:0000256" key="13">
    <source>
        <dbReference type="ARBA" id="ARBA00022723"/>
    </source>
</evidence>
<evidence type="ECO:0000256" key="14">
    <source>
        <dbReference type="ARBA" id="ARBA00022777"/>
    </source>
</evidence>
<evidence type="ECO:0000313" key="22">
    <source>
        <dbReference type="Proteomes" id="UP001214039"/>
    </source>
</evidence>
<evidence type="ECO:0000256" key="12">
    <source>
        <dbReference type="ARBA" id="ARBA00022683"/>
    </source>
</evidence>
<name>A0ABY8HWV5_9MOLU</name>
<dbReference type="Gene3D" id="1.10.274.10">
    <property type="entry name" value="PtsI, HPr-binding domain"/>
    <property type="match status" value="1"/>
</dbReference>
<dbReference type="Pfam" id="PF00391">
    <property type="entry name" value="PEP-utilizers"/>
    <property type="match status" value="1"/>
</dbReference>
<dbReference type="InterPro" id="IPR024692">
    <property type="entry name" value="PTS_EI"/>
</dbReference>
<evidence type="ECO:0000256" key="16">
    <source>
        <dbReference type="ARBA" id="ARBA00033235"/>
    </source>
</evidence>
<evidence type="ECO:0000256" key="4">
    <source>
        <dbReference type="ARBA" id="ARBA00004496"/>
    </source>
</evidence>
<keyword evidence="10 17" id="KW-0762">Sugar transport</keyword>
<keyword evidence="8 17" id="KW-0813">Transport</keyword>
<dbReference type="InterPro" id="IPR023151">
    <property type="entry name" value="PEP_util_CS"/>
</dbReference>
<dbReference type="InterPro" id="IPR008731">
    <property type="entry name" value="PTS_EIN"/>
</dbReference>
<comment type="cofactor">
    <cofactor evidence="2 17">
        <name>Mg(2+)</name>
        <dbReference type="ChEBI" id="CHEBI:18420"/>
    </cofactor>
</comment>
<evidence type="ECO:0000256" key="8">
    <source>
        <dbReference type="ARBA" id="ARBA00022448"/>
    </source>
</evidence>
<evidence type="ECO:0000259" key="18">
    <source>
        <dbReference type="Pfam" id="PF00391"/>
    </source>
</evidence>
<accession>A0ABY8HWV5</accession>
<dbReference type="Gene3D" id="3.50.30.10">
    <property type="entry name" value="Phosphohistidine domain"/>
    <property type="match status" value="1"/>
</dbReference>
<feature type="domain" description="PEP-utilising enzyme mobile" evidence="18">
    <location>
        <begin position="154"/>
        <end position="226"/>
    </location>
</feature>
<dbReference type="PANTHER" id="PTHR46244:SF3">
    <property type="entry name" value="PHOSPHOENOLPYRUVATE-PROTEIN PHOSPHOTRANSFERASE"/>
    <property type="match status" value="1"/>
</dbReference>
<dbReference type="InterPro" id="IPR036637">
    <property type="entry name" value="Phosphohistidine_dom_sf"/>
</dbReference>
<comment type="subcellular location">
    <subcellularLocation>
        <location evidence="4 17">Cytoplasm</location>
    </subcellularLocation>
</comment>
<evidence type="ECO:0000256" key="15">
    <source>
        <dbReference type="ARBA" id="ARBA00022842"/>
    </source>
</evidence>
<dbReference type="PRINTS" id="PR01736">
    <property type="entry name" value="PHPHTRNFRASE"/>
</dbReference>
<evidence type="ECO:0000256" key="1">
    <source>
        <dbReference type="ARBA" id="ARBA00000683"/>
    </source>
</evidence>
<dbReference type="NCBIfam" id="TIGR01417">
    <property type="entry name" value="PTS_I_fam"/>
    <property type="match status" value="1"/>
</dbReference>
<comment type="catalytic activity">
    <reaction evidence="1 17">
        <text>L-histidyl-[protein] + phosphoenolpyruvate = N(pros)-phospho-L-histidyl-[protein] + pyruvate</text>
        <dbReference type="Rhea" id="RHEA:23880"/>
        <dbReference type="Rhea" id="RHEA-COMP:9745"/>
        <dbReference type="Rhea" id="RHEA-COMP:9746"/>
        <dbReference type="ChEBI" id="CHEBI:15361"/>
        <dbReference type="ChEBI" id="CHEBI:29979"/>
        <dbReference type="ChEBI" id="CHEBI:58702"/>
        <dbReference type="ChEBI" id="CHEBI:64837"/>
        <dbReference type="EC" id="2.7.3.9"/>
    </reaction>
</comment>
<gene>
    <name evidence="21" type="primary">ptsI</name>
    <name evidence="21" type="ORF">MFERI15181_00619</name>
</gene>
<feature type="domain" description="Phosphotransferase system enzyme I N-terminal" evidence="20">
    <location>
        <begin position="6"/>
        <end position="127"/>
    </location>
</feature>
<evidence type="ECO:0000256" key="2">
    <source>
        <dbReference type="ARBA" id="ARBA00001946"/>
    </source>
</evidence>
<dbReference type="Gene3D" id="3.20.20.60">
    <property type="entry name" value="Phosphoenolpyruvate-binding domains"/>
    <property type="match status" value="1"/>
</dbReference>
<evidence type="ECO:0000259" key="19">
    <source>
        <dbReference type="Pfam" id="PF02896"/>
    </source>
</evidence>
<dbReference type="InterPro" id="IPR015813">
    <property type="entry name" value="Pyrv/PenolPyrv_kinase-like_dom"/>
</dbReference>